<keyword evidence="4" id="KW-1185">Reference proteome</keyword>
<organism evidence="3 4">
    <name type="scientific">Novipirellula caenicola</name>
    <dbReference type="NCBI Taxonomy" id="1536901"/>
    <lineage>
        <taxon>Bacteria</taxon>
        <taxon>Pseudomonadati</taxon>
        <taxon>Planctomycetota</taxon>
        <taxon>Planctomycetia</taxon>
        <taxon>Pirellulales</taxon>
        <taxon>Pirellulaceae</taxon>
        <taxon>Novipirellula</taxon>
    </lineage>
</organism>
<feature type="region of interest" description="Disordered" evidence="1">
    <location>
        <begin position="84"/>
        <end position="114"/>
    </location>
</feature>
<feature type="compositionally biased region" description="Basic and acidic residues" evidence="1">
    <location>
        <begin position="84"/>
        <end position="95"/>
    </location>
</feature>
<feature type="signal peptide" evidence="2">
    <location>
        <begin position="1"/>
        <end position="23"/>
    </location>
</feature>
<evidence type="ECO:0000256" key="1">
    <source>
        <dbReference type="SAM" id="MobiDB-lite"/>
    </source>
</evidence>
<proteinExistence type="predicted"/>
<dbReference type="EMBL" id="BAABRO010000003">
    <property type="protein sequence ID" value="GAA5506244.1"/>
    <property type="molecule type" value="Genomic_DNA"/>
</dbReference>
<gene>
    <name evidence="3" type="ORF">Rcae01_01696</name>
</gene>
<name>A0ABP9VM24_9BACT</name>
<evidence type="ECO:0000313" key="4">
    <source>
        <dbReference type="Proteomes" id="UP001416858"/>
    </source>
</evidence>
<comment type="caution">
    <text evidence="3">The sequence shown here is derived from an EMBL/GenBank/DDBJ whole genome shotgun (WGS) entry which is preliminary data.</text>
</comment>
<evidence type="ECO:0000256" key="2">
    <source>
        <dbReference type="SAM" id="SignalP"/>
    </source>
</evidence>
<feature type="chain" id="PRO_5047477653" description="Outer membrane efflux protein" evidence="2">
    <location>
        <begin position="24"/>
        <end position="114"/>
    </location>
</feature>
<evidence type="ECO:0000313" key="3">
    <source>
        <dbReference type="EMBL" id="GAA5506244.1"/>
    </source>
</evidence>
<dbReference type="Proteomes" id="UP001416858">
    <property type="component" value="Unassembled WGS sequence"/>
</dbReference>
<protein>
    <recommendedName>
        <fullName evidence="5">Outer membrane efflux protein</fullName>
    </recommendedName>
</protein>
<accession>A0ABP9VM24</accession>
<reference evidence="3 4" key="1">
    <citation type="submission" date="2024-02" db="EMBL/GenBank/DDBJ databases">
        <title>Rhodopirellula caenicola NBRC 110016.</title>
        <authorList>
            <person name="Ichikawa N."/>
            <person name="Katano-Makiyama Y."/>
            <person name="Hidaka K."/>
        </authorList>
    </citation>
    <scope>NUCLEOTIDE SEQUENCE [LARGE SCALE GENOMIC DNA]</scope>
    <source>
        <strain evidence="3 4">NBRC 110016</strain>
    </source>
</reference>
<sequence>MKRLLAFLSLPLLTIVLSNDASAQDQIAILPFNVSSLDATMPLRGAPSEKRYCVKTDRQLLEQAVQAKVELELKLKFPEMFRSARETKKKAEESRRRRSKLRKQQQLKPISPMI</sequence>
<evidence type="ECO:0008006" key="5">
    <source>
        <dbReference type="Google" id="ProtNLM"/>
    </source>
</evidence>
<feature type="compositionally biased region" description="Basic residues" evidence="1">
    <location>
        <begin position="96"/>
        <end position="105"/>
    </location>
</feature>
<keyword evidence="2" id="KW-0732">Signal</keyword>